<feature type="compositionally biased region" description="Basic and acidic residues" evidence="1">
    <location>
        <begin position="173"/>
        <end position="184"/>
    </location>
</feature>
<gene>
    <name evidence="2" type="ORF">NW762_007714</name>
</gene>
<name>A0A9W8RZU8_9HYPO</name>
<comment type="caution">
    <text evidence="2">The sequence shown here is derived from an EMBL/GenBank/DDBJ whole genome shotgun (WGS) entry which is preliminary data.</text>
</comment>
<protein>
    <submittedName>
        <fullName evidence="2">Uncharacterized protein</fullName>
    </submittedName>
</protein>
<dbReference type="OrthoDB" id="4970011at2759"/>
<dbReference type="Proteomes" id="UP001152049">
    <property type="component" value="Unassembled WGS sequence"/>
</dbReference>
<sequence>MPRVTLKYLHSKPYSRYINNDTRPDAELPWVDFTESSRFNTPHGLKVHYRDIHKLSVVIRRTGSLNYQEDQQALEWYTDLFGETPSRSPFWQDEAAERSNGNNTVADGEFAHRTGEKSVYRIEHEYPIQPLGRLDQSQSLPCGKVSPDQAGDRPSDHDEDSTNNENNEQVDPVEAKSDAGVYKGKESKMIADLHAELEKFI</sequence>
<organism evidence="2 3">
    <name type="scientific">Fusarium torreyae</name>
    <dbReference type="NCBI Taxonomy" id="1237075"/>
    <lineage>
        <taxon>Eukaryota</taxon>
        <taxon>Fungi</taxon>
        <taxon>Dikarya</taxon>
        <taxon>Ascomycota</taxon>
        <taxon>Pezizomycotina</taxon>
        <taxon>Sordariomycetes</taxon>
        <taxon>Hypocreomycetidae</taxon>
        <taxon>Hypocreales</taxon>
        <taxon>Nectriaceae</taxon>
        <taxon>Fusarium</taxon>
    </lineage>
</organism>
<evidence type="ECO:0000313" key="3">
    <source>
        <dbReference type="Proteomes" id="UP001152049"/>
    </source>
</evidence>
<reference evidence="2" key="1">
    <citation type="submission" date="2022-09" db="EMBL/GenBank/DDBJ databases">
        <title>Fusarium specimens isolated from Avocado Roots.</title>
        <authorList>
            <person name="Stajich J."/>
            <person name="Roper C."/>
            <person name="Heimlech-Rivalta G."/>
        </authorList>
    </citation>
    <scope>NUCLEOTIDE SEQUENCE</scope>
    <source>
        <strain evidence="2">CF00136</strain>
    </source>
</reference>
<dbReference type="AlphaFoldDB" id="A0A9W8RZU8"/>
<feature type="region of interest" description="Disordered" evidence="1">
    <location>
        <begin position="130"/>
        <end position="184"/>
    </location>
</feature>
<proteinExistence type="predicted"/>
<evidence type="ECO:0000256" key="1">
    <source>
        <dbReference type="SAM" id="MobiDB-lite"/>
    </source>
</evidence>
<dbReference type="EMBL" id="JAOQAZ010000014">
    <property type="protein sequence ID" value="KAJ4259782.1"/>
    <property type="molecule type" value="Genomic_DNA"/>
</dbReference>
<accession>A0A9W8RZU8</accession>
<evidence type="ECO:0000313" key="2">
    <source>
        <dbReference type="EMBL" id="KAJ4259782.1"/>
    </source>
</evidence>
<keyword evidence="3" id="KW-1185">Reference proteome</keyword>